<gene>
    <name evidence="1" type="ORF">DBV15_07400</name>
</gene>
<name>A0A4S2KYE1_9HYME</name>
<protein>
    <submittedName>
        <fullName evidence="1">Uncharacterized protein</fullName>
    </submittedName>
</protein>
<dbReference type="Proteomes" id="UP000310200">
    <property type="component" value="Unassembled WGS sequence"/>
</dbReference>
<sequence length="107" mass="12090">MISVRRYGENEEEIETVLRSLGSHTERAVGGLVQAYSRGIERDREKRRKAGVDVVKEEAAERVTWKGIFEARDHCDADITTASPKITNILERRSSPVIKDGAYEDIT</sequence>
<keyword evidence="2" id="KW-1185">Reference proteome</keyword>
<comment type="caution">
    <text evidence="1">The sequence shown here is derived from an EMBL/GenBank/DDBJ whole genome shotgun (WGS) entry which is preliminary data.</text>
</comment>
<organism evidence="1 2">
    <name type="scientific">Temnothorax longispinosus</name>
    <dbReference type="NCBI Taxonomy" id="300112"/>
    <lineage>
        <taxon>Eukaryota</taxon>
        <taxon>Metazoa</taxon>
        <taxon>Ecdysozoa</taxon>
        <taxon>Arthropoda</taxon>
        <taxon>Hexapoda</taxon>
        <taxon>Insecta</taxon>
        <taxon>Pterygota</taxon>
        <taxon>Neoptera</taxon>
        <taxon>Endopterygota</taxon>
        <taxon>Hymenoptera</taxon>
        <taxon>Apocrita</taxon>
        <taxon>Aculeata</taxon>
        <taxon>Formicoidea</taxon>
        <taxon>Formicidae</taxon>
        <taxon>Myrmicinae</taxon>
        <taxon>Temnothorax</taxon>
    </lineage>
</organism>
<dbReference type="EMBL" id="QBLH01000471">
    <property type="protein sequence ID" value="TGZ55332.1"/>
    <property type="molecule type" value="Genomic_DNA"/>
</dbReference>
<accession>A0A4S2KYE1</accession>
<reference evidence="1 2" key="1">
    <citation type="journal article" date="2019" name="Philos. Trans. R. Soc. Lond., B, Biol. Sci.">
        <title>Ant behaviour and brain gene expression of defending hosts depend on the ecological success of the intruding social parasite.</title>
        <authorList>
            <person name="Kaur R."/>
            <person name="Stoldt M."/>
            <person name="Jongepier E."/>
            <person name="Feldmeyer B."/>
            <person name="Menzel F."/>
            <person name="Bornberg-Bauer E."/>
            <person name="Foitzik S."/>
        </authorList>
    </citation>
    <scope>NUCLEOTIDE SEQUENCE [LARGE SCALE GENOMIC DNA]</scope>
    <source>
        <tissue evidence="1">Whole body</tissue>
    </source>
</reference>
<dbReference type="AlphaFoldDB" id="A0A4S2KYE1"/>
<proteinExistence type="predicted"/>
<evidence type="ECO:0000313" key="1">
    <source>
        <dbReference type="EMBL" id="TGZ55332.1"/>
    </source>
</evidence>
<evidence type="ECO:0000313" key="2">
    <source>
        <dbReference type="Proteomes" id="UP000310200"/>
    </source>
</evidence>